<evidence type="ECO:0000313" key="2">
    <source>
        <dbReference type="EMBL" id="GLZ77030.1"/>
    </source>
</evidence>
<sequence length="90" mass="9703">MHDSTEHVDLVDLARAAIRESRRAALRRAVLIVLGALALLLAAYAAWTLLSVTVVSTRTGCVHIGRARFAYTARHSATGPVSPRFLPVTP</sequence>
<dbReference type="AlphaFoldDB" id="A0A9W6W9W4"/>
<keyword evidence="1" id="KW-0472">Membrane</keyword>
<dbReference type="EMBL" id="BSTX01000001">
    <property type="protein sequence ID" value="GLZ77030.1"/>
    <property type="molecule type" value="Genomic_DNA"/>
</dbReference>
<accession>A0A9W6W9W4</accession>
<keyword evidence="1" id="KW-0812">Transmembrane</keyword>
<evidence type="ECO:0000313" key="3">
    <source>
        <dbReference type="Proteomes" id="UP001165079"/>
    </source>
</evidence>
<reference evidence="2" key="1">
    <citation type="submission" date="2023-03" db="EMBL/GenBank/DDBJ databases">
        <title>Actinorhabdospora filicis NBRC 111898.</title>
        <authorList>
            <person name="Ichikawa N."/>
            <person name="Sato H."/>
            <person name="Tonouchi N."/>
        </authorList>
    </citation>
    <scope>NUCLEOTIDE SEQUENCE</scope>
    <source>
        <strain evidence="2">NBRC 111898</strain>
    </source>
</reference>
<dbReference type="Proteomes" id="UP001165079">
    <property type="component" value="Unassembled WGS sequence"/>
</dbReference>
<gene>
    <name evidence="2" type="ORF">Afil01_18370</name>
</gene>
<keyword evidence="3" id="KW-1185">Reference proteome</keyword>
<name>A0A9W6W9W4_9ACTN</name>
<keyword evidence="1" id="KW-1133">Transmembrane helix</keyword>
<proteinExistence type="predicted"/>
<feature type="transmembrane region" description="Helical" evidence="1">
    <location>
        <begin position="29"/>
        <end position="50"/>
    </location>
</feature>
<comment type="caution">
    <text evidence="2">The sequence shown here is derived from an EMBL/GenBank/DDBJ whole genome shotgun (WGS) entry which is preliminary data.</text>
</comment>
<evidence type="ECO:0000256" key="1">
    <source>
        <dbReference type="SAM" id="Phobius"/>
    </source>
</evidence>
<protein>
    <submittedName>
        <fullName evidence="2">Uncharacterized protein</fullName>
    </submittedName>
</protein>
<organism evidence="2 3">
    <name type="scientific">Actinorhabdospora filicis</name>
    <dbReference type="NCBI Taxonomy" id="1785913"/>
    <lineage>
        <taxon>Bacteria</taxon>
        <taxon>Bacillati</taxon>
        <taxon>Actinomycetota</taxon>
        <taxon>Actinomycetes</taxon>
        <taxon>Micromonosporales</taxon>
        <taxon>Micromonosporaceae</taxon>
        <taxon>Actinorhabdospora</taxon>
    </lineage>
</organism>